<proteinExistence type="predicted"/>
<accession>A0ABQ4KLE0</accession>
<keyword evidence="2" id="KW-1185">Reference proteome</keyword>
<organism evidence="1 2">
    <name type="scientific">Lederbergia ruris</name>
    <dbReference type="NCBI Taxonomy" id="217495"/>
    <lineage>
        <taxon>Bacteria</taxon>
        <taxon>Bacillati</taxon>
        <taxon>Bacillota</taxon>
        <taxon>Bacilli</taxon>
        <taxon>Bacillales</taxon>
        <taxon>Bacillaceae</taxon>
        <taxon>Lederbergia</taxon>
    </lineage>
</organism>
<dbReference type="EMBL" id="BORB01000029">
    <property type="protein sequence ID" value="GIN58765.1"/>
    <property type="molecule type" value="Genomic_DNA"/>
</dbReference>
<gene>
    <name evidence="1" type="ORF">J8TS2_30840</name>
</gene>
<evidence type="ECO:0000313" key="1">
    <source>
        <dbReference type="EMBL" id="GIN58765.1"/>
    </source>
</evidence>
<dbReference type="Proteomes" id="UP000679950">
    <property type="component" value="Unassembled WGS sequence"/>
</dbReference>
<protein>
    <recommendedName>
        <fullName evidence="3">LAGLIDADG homing endonuclease</fullName>
    </recommendedName>
</protein>
<comment type="caution">
    <text evidence="1">The sequence shown here is derived from an EMBL/GenBank/DDBJ whole genome shotgun (WGS) entry which is preliminary data.</text>
</comment>
<reference evidence="1 2" key="1">
    <citation type="submission" date="2021-03" db="EMBL/GenBank/DDBJ databases">
        <title>Antimicrobial resistance genes in bacteria isolated from Japanese honey, and their potential for conferring macrolide and lincosamide resistance in the American foulbrood pathogen Paenibacillus larvae.</title>
        <authorList>
            <person name="Okamoto M."/>
            <person name="Kumagai M."/>
            <person name="Kanamori H."/>
            <person name="Takamatsu D."/>
        </authorList>
    </citation>
    <scope>NUCLEOTIDE SEQUENCE [LARGE SCALE GENOMIC DNA]</scope>
    <source>
        <strain evidence="1 2">J8TS2</strain>
    </source>
</reference>
<name>A0ABQ4KLE0_9BACI</name>
<evidence type="ECO:0008006" key="3">
    <source>
        <dbReference type="Google" id="ProtNLM"/>
    </source>
</evidence>
<sequence length="56" mass="6661">MTNKDCRNFLHVDMKTATRILQSMELLGTGGKRNRTYQIDFKRYLQKSTKFDCIED</sequence>
<evidence type="ECO:0000313" key="2">
    <source>
        <dbReference type="Proteomes" id="UP000679950"/>
    </source>
</evidence>